<evidence type="ECO:0000313" key="10">
    <source>
        <dbReference type="Proteomes" id="UP001597101"/>
    </source>
</evidence>
<dbReference type="InterPro" id="IPR047641">
    <property type="entry name" value="ABC_transpr_MalK/UgpC-like"/>
</dbReference>
<dbReference type="SUPFAM" id="SSF52540">
    <property type="entry name" value="P-loop containing nucleoside triphosphate hydrolases"/>
    <property type="match status" value="1"/>
</dbReference>
<protein>
    <submittedName>
        <fullName evidence="9">ABC transporter ATP-binding protein</fullName>
    </submittedName>
</protein>
<dbReference type="InterPro" id="IPR015855">
    <property type="entry name" value="ABC_transpr_MalK-like"/>
</dbReference>
<evidence type="ECO:0000256" key="6">
    <source>
        <dbReference type="ARBA" id="ARBA00022967"/>
    </source>
</evidence>
<keyword evidence="7" id="KW-0472">Membrane</keyword>
<evidence type="ECO:0000256" key="7">
    <source>
        <dbReference type="ARBA" id="ARBA00023136"/>
    </source>
</evidence>
<evidence type="ECO:0000256" key="4">
    <source>
        <dbReference type="ARBA" id="ARBA00022741"/>
    </source>
</evidence>
<keyword evidence="5 9" id="KW-0067">ATP-binding</keyword>
<dbReference type="PANTHER" id="PTHR43875">
    <property type="entry name" value="MALTODEXTRIN IMPORT ATP-BINDING PROTEIN MSMX"/>
    <property type="match status" value="1"/>
</dbReference>
<dbReference type="InterPro" id="IPR017871">
    <property type="entry name" value="ABC_transporter-like_CS"/>
</dbReference>
<feature type="domain" description="ABC transporter" evidence="8">
    <location>
        <begin position="4"/>
        <end position="234"/>
    </location>
</feature>
<proteinExistence type="inferred from homology"/>
<accession>A0ABW3F9I0</accession>
<dbReference type="Proteomes" id="UP001597101">
    <property type="component" value="Unassembled WGS sequence"/>
</dbReference>
<keyword evidence="4" id="KW-0547">Nucleotide-binding</keyword>
<dbReference type="SMART" id="SM00382">
    <property type="entry name" value="AAA"/>
    <property type="match status" value="1"/>
</dbReference>
<evidence type="ECO:0000259" key="8">
    <source>
        <dbReference type="PROSITE" id="PS50893"/>
    </source>
</evidence>
<keyword evidence="2" id="KW-0813">Transport</keyword>
<dbReference type="InterPro" id="IPR008995">
    <property type="entry name" value="Mo/tungstate-bd_C_term_dom"/>
</dbReference>
<dbReference type="Gene3D" id="2.40.50.140">
    <property type="entry name" value="Nucleic acid-binding proteins"/>
    <property type="match status" value="1"/>
</dbReference>
<evidence type="ECO:0000256" key="3">
    <source>
        <dbReference type="ARBA" id="ARBA00022475"/>
    </source>
</evidence>
<evidence type="ECO:0000256" key="2">
    <source>
        <dbReference type="ARBA" id="ARBA00022448"/>
    </source>
</evidence>
<comment type="caution">
    <text evidence="9">The sequence shown here is derived from an EMBL/GenBank/DDBJ whole genome shotgun (WGS) entry which is preliminary data.</text>
</comment>
<dbReference type="InterPro" id="IPR003439">
    <property type="entry name" value="ABC_transporter-like_ATP-bd"/>
</dbReference>
<name>A0ABW3F9I0_9HYPH</name>
<sequence>MAGIRLDKVTKRWGDFVGVDTFSLDIPDAEFLVLLGPSGCGKTTTMRMIAGLETPTTGDLYIGDQRVNDLEPKDRDIAMVFQSYGLYPNMTVYENIRFPLKVRKVDPATHNDRVMQASAMVELDDFLHRRPAELSGGQRQRVALARAIVRKPTVFLMDEPLSNLDAKLRVSTRAQIKNLHSQLNTTTIYVTHDQIEAMTLADRVVVMNKGLVQQVGTPTDIYDTPANTFVAGFIGSPAMNLMEGKLEGGVFNGENVTIKGLTKKYSGPVTLGFRAEDAEIASKKAQIGSKVYSMELLGEATMVTMKAGGALVAVKAGKEYRSKIGDAISASVPPSICHLFDKSTGERIAV</sequence>
<evidence type="ECO:0000256" key="5">
    <source>
        <dbReference type="ARBA" id="ARBA00022840"/>
    </source>
</evidence>
<dbReference type="RefSeq" id="WP_377210980.1">
    <property type="nucleotide sequence ID" value="NZ_JBHTJV010000002.1"/>
</dbReference>
<dbReference type="InterPro" id="IPR003593">
    <property type="entry name" value="AAA+_ATPase"/>
</dbReference>
<dbReference type="InterPro" id="IPR040582">
    <property type="entry name" value="OB_MalK-like"/>
</dbReference>
<dbReference type="Pfam" id="PF17912">
    <property type="entry name" value="OB_MalK"/>
    <property type="match status" value="1"/>
</dbReference>
<evidence type="ECO:0000313" key="9">
    <source>
        <dbReference type="EMBL" id="MFD0915129.1"/>
    </source>
</evidence>
<gene>
    <name evidence="9" type="ORF">ACFQ14_01790</name>
</gene>
<dbReference type="Pfam" id="PF00005">
    <property type="entry name" value="ABC_tran"/>
    <property type="match status" value="1"/>
</dbReference>
<reference evidence="10" key="1">
    <citation type="journal article" date="2019" name="Int. J. Syst. Evol. Microbiol.">
        <title>The Global Catalogue of Microorganisms (GCM) 10K type strain sequencing project: providing services to taxonomists for standard genome sequencing and annotation.</title>
        <authorList>
            <consortium name="The Broad Institute Genomics Platform"/>
            <consortium name="The Broad Institute Genome Sequencing Center for Infectious Disease"/>
            <person name="Wu L."/>
            <person name="Ma J."/>
        </authorList>
    </citation>
    <scope>NUCLEOTIDE SEQUENCE [LARGE SCALE GENOMIC DNA]</scope>
    <source>
        <strain evidence="10">CCUG 60023</strain>
    </source>
</reference>
<dbReference type="InterPro" id="IPR027417">
    <property type="entry name" value="P-loop_NTPase"/>
</dbReference>
<dbReference type="InterPro" id="IPR012340">
    <property type="entry name" value="NA-bd_OB-fold"/>
</dbReference>
<dbReference type="PROSITE" id="PS50893">
    <property type="entry name" value="ABC_TRANSPORTER_2"/>
    <property type="match status" value="1"/>
</dbReference>
<dbReference type="Gene3D" id="3.40.50.300">
    <property type="entry name" value="P-loop containing nucleotide triphosphate hydrolases"/>
    <property type="match status" value="1"/>
</dbReference>
<dbReference type="EMBL" id="JBHTJV010000002">
    <property type="protein sequence ID" value="MFD0915129.1"/>
    <property type="molecule type" value="Genomic_DNA"/>
</dbReference>
<dbReference type="PROSITE" id="PS00211">
    <property type="entry name" value="ABC_TRANSPORTER_1"/>
    <property type="match status" value="1"/>
</dbReference>
<dbReference type="Gene3D" id="2.40.50.100">
    <property type="match status" value="1"/>
</dbReference>
<keyword evidence="10" id="KW-1185">Reference proteome</keyword>
<keyword evidence="3" id="KW-1003">Cell membrane</keyword>
<comment type="similarity">
    <text evidence="1">Belongs to the ABC transporter superfamily.</text>
</comment>
<dbReference type="GO" id="GO:0005524">
    <property type="term" value="F:ATP binding"/>
    <property type="evidence" value="ECO:0007669"/>
    <property type="project" value="UniProtKB-KW"/>
</dbReference>
<dbReference type="PANTHER" id="PTHR43875:SF15">
    <property type="entry name" value="TREHALOSE IMPORT ATP-BINDING PROTEIN SUGC"/>
    <property type="match status" value="1"/>
</dbReference>
<keyword evidence="6" id="KW-1278">Translocase</keyword>
<evidence type="ECO:0000256" key="1">
    <source>
        <dbReference type="ARBA" id="ARBA00005417"/>
    </source>
</evidence>
<organism evidence="9 10">
    <name type="scientific">Pseudahrensia aquimaris</name>
    <dbReference type="NCBI Taxonomy" id="744461"/>
    <lineage>
        <taxon>Bacteria</taxon>
        <taxon>Pseudomonadati</taxon>
        <taxon>Pseudomonadota</taxon>
        <taxon>Alphaproteobacteria</taxon>
        <taxon>Hyphomicrobiales</taxon>
        <taxon>Ahrensiaceae</taxon>
        <taxon>Pseudahrensia</taxon>
    </lineage>
</organism>
<dbReference type="CDD" id="cd03301">
    <property type="entry name" value="ABC_MalK_N"/>
    <property type="match status" value="1"/>
</dbReference>
<dbReference type="SUPFAM" id="SSF50331">
    <property type="entry name" value="MOP-like"/>
    <property type="match status" value="1"/>
</dbReference>
<dbReference type="NCBIfam" id="NF008653">
    <property type="entry name" value="PRK11650.1"/>
    <property type="match status" value="1"/>
</dbReference>